<evidence type="ECO:0000313" key="2">
    <source>
        <dbReference type="EMBL" id="RYC14272.1"/>
    </source>
</evidence>
<dbReference type="PANTHER" id="PTHR43591">
    <property type="entry name" value="METHYLTRANSFERASE"/>
    <property type="match status" value="1"/>
</dbReference>
<dbReference type="Proteomes" id="UP000291101">
    <property type="component" value="Unassembled WGS sequence"/>
</dbReference>
<gene>
    <name evidence="2" type="ORF">EUA94_02925</name>
</gene>
<keyword evidence="2" id="KW-0808">Transferase</keyword>
<feature type="domain" description="Methyltransferase type 11" evidence="1">
    <location>
        <begin position="73"/>
        <end position="169"/>
    </location>
</feature>
<name>A0A4Q2T6D6_9ACTN</name>
<dbReference type="InterPro" id="IPR029063">
    <property type="entry name" value="SAM-dependent_MTases_sf"/>
</dbReference>
<keyword evidence="3" id="KW-1185">Reference proteome</keyword>
<protein>
    <submittedName>
        <fullName evidence="2">Class I SAM-dependent methyltransferase</fullName>
    </submittedName>
</protein>
<dbReference type="SUPFAM" id="SSF53335">
    <property type="entry name" value="S-adenosyl-L-methionine-dependent methyltransferases"/>
    <property type="match status" value="1"/>
</dbReference>
<dbReference type="Pfam" id="PF08241">
    <property type="entry name" value="Methyltransf_11"/>
    <property type="match status" value="1"/>
</dbReference>
<dbReference type="GO" id="GO:0032259">
    <property type="term" value="P:methylation"/>
    <property type="evidence" value="ECO:0007669"/>
    <property type="project" value="UniProtKB-KW"/>
</dbReference>
<organism evidence="2 3">
    <name type="scientific">Nocardioides zhouii</name>
    <dbReference type="NCBI Taxonomy" id="1168729"/>
    <lineage>
        <taxon>Bacteria</taxon>
        <taxon>Bacillati</taxon>
        <taxon>Actinomycetota</taxon>
        <taxon>Actinomycetes</taxon>
        <taxon>Propionibacteriales</taxon>
        <taxon>Nocardioidaceae</taxon>
        <taxon>Nocardioides</taxon>
    </lineage>
</organism>
<reference evidence="2 3" key="1">
    <citation type="submission" date="2019-01" db="EMBL/GenBank/DDBJ databases">
        <title>Novel species of Nocardioides.</title>
        <authorList>
            <person name="Liu Q."/>
            <person name="X Y.-H."/>
        </authorList>
    </citation>
    <scope>NUCLEOTIDE SEQUENCE [LARGE SCALE GENOMIC DNA]</scope>
    <source>
        <strain evidence="2 3">HLT2-9</strain>
    </source>
</reference>
<dbReference type="Gene3D" id="3.40.50.150">
    <property type="entry name" value="Vaccinia Virus protein VP39"/>
    <property type="match status" value="1"/>
</dbReference>
<keyword evidence="2" id="KW-0489">Methyltransferase</keyword>
<dbReference type="AlphaFoldDB" id="A0A4Q2T6D6"/>
<evidence type="ECO:0000259" key="1">
    <source>
        <dbReference type="Pfam" id="PF08241"/>
    </source>
</evidence>
<accession>A0A4Q2T6D6</accession>
<dbReference type="CDD" id="cd02440">
    <property type="entry name" value="AdoMet_MTases"/>
    <property type="match status" value="1"/>
</dbReference>
<dbReference type="OrthoDB" id="65624at2"/>
<dbReference type="GO" id="GO:0008757">
    <property type="term" value="F:S-adenosylmethionine-dependent methyltransferase activity"/>
    <property type="evidence" value="ECO:0007669"/>
    <property type="project" value="InterPro"/>
</dbReference>
<proteinExistence type="predicted"/>
<dbReference type="EMBL" id="SDWV01000002">
    <property type="protein sequence ID" value="RYC14272.1"/>
    <property type="molecule type" value="Genomic_DNA"/>
</dbReference>
<comment type="caution">
    <text evidence="2">The sequence shown here is derived from an EMBL/GenBank/DDBJ whole genome shotgun (WGS) entry which is preliminary data.</text>
</comment>
<sequence length="235" mass="24717">MDRHGPGVSPRRTRLPGLGGWSDDPLWSYVYPWLVEHPHVGGPAWRAGTGSDLRLIDEAAAELGTLPAGARVLDIPTGSGVALRGLRPGQGVRVVAADISPTMLARALDSAARLGVADQVITTVADVGELPFDDGTFDLVASFTGLHCFPDPRQAIREMVRVLAPGGAITGSSIFTDTGARYGPLRRGGARAGILGPMCTSGEARRWLQAAGCDTVDLRIHGALGYFRATKEGTR</sequence>
<evidence type="ECO:0000313" key="3">
    <source>
        <dbReference type="Proteomes" id="UP000291101"/>
    </source>
</evidence>
<dbReference type="InterPro" id="IPR013216">
    <property type="entry name" value="Methyltransf_11"/>
</dbReference>